<dbReference type="InterPro" id="IPR027268">
    <property type="entry name" value="Peptidase_M4/M1_CTD_sf"/>
</dbReference>
<dbReference type="InterPro" id="IPR040756">
    <property type="entry name" value="Peptidase_M61_N"/>
</dbReference>
<dbReference type="InterPro" id="IPR007963">
    <property type="entry name" value="Peptidase_M61_catalytic"/>
</dbReference>
<gene>
    <name evidence="3" type="ORF">RQP53_24270</name>
</gene>
<organism evidence="3 4">
    <name type="scientific">Roseateles aquae</name>
    <dbReference type="NCBI Taxonomy" id="3077235"/>
    <lineage>
        <taxon>Bacteria</taxon>
        <taxon>Pseudomonadati</taxon>
        <taxon>Pseudomonadota</taxon>
        <taxon>Betaproteobacteria</taxon>
        <taxon>Burkholderiales</taxon>
        <taxon>Sphaerotilaceae</taxon>
        <taxon>Roseateles</taxon>
    </lineage>
</organism>
<protein>
    <submittedName>
        <fullName evidence="3">Peptidase M61</fullName>
    </submittedName>
</protein>
<name>A0ABU3PIP0_9BURK</name>
<dbReference type="Gene3D" id="1.10.390.10">
    <property type="entry name" value="Neutral Protease Domain 2"/>
    <property type="match status" value="1"/>
</dbReference>
<dbReference type="PIRSF" id="PIRSF016493">
    <property type="entry name" value="Glycyl_aminpptds"/>
    <property type="match status" value="1"/>
</dbReference>
<reference evidence="3" key="1">
    <citation type="submission" date="2023-09" db="EMBL/GenBank/DDBJ databases">
        <title>Paucibacter sp. APW11 Genome sequencing and assembly.</title>
        <authorList>
            <person name="Kim I."/>
        </authorList>
    </citation>
    <scope>NUCLEOTIDE SEQUENCE</scope>
    <source>
        <strain evidence="3">APW11</strain>
    </source>
</reference>
<proteinExistence type="predicted"/>
<dbReference type="EMBL" id="JAVXZY010000017">
    <property type="protein sequence ID" value="MDT9002419.1"/>
    <property type="molecule type" value="Genomic_DNA"/>
</dbReference>
<dbReference type="Proteomes" id="UP001246372">
    <property type="component" value="Unassembled WGS sequence"/>
</dbReference>
<dbReference type="InterPro" id="IPR024191">
    <property type="entry name" value="Peptidase_M61"/>
</dbReference>
<dbReference type="Pfam" id="PF17899">
    <property type="entry name" value="Peptidase_M61_N"/>
    <property type="match status" value="1"/>
</dbReference>
<evidence type="ECO:0000259" key="2">
    <source>
        <dbReference type="Pfam" id="PF17899"/>
    </source>
</evidence>
<feature type="domain" description="Peptidase M61 N-terminal" evidence="2">
    <location>
        <begin position="25"/>
        <end position="200"/>
    </location>
</feature>
<evidence type="ECO:0000259" key="1">
    <source>
        <dbReference type="Pfam" id="PF05299"/>
    </source>
</evidence>
<feature type="domain" description="Peptidase M61 catalytic" evidence="1">
    <location>
        <begin position="298"/>
        <end position="415"/>
    </location>
</feature>
<accession>A0ABU3PIP0</accession>
<dbReference type="Pfam" id="PF05299">
    <property type="entry name" value="Peptidase_M61"/>
    <property type="match status" value="1"/>
</dbReference>
<dbReference type="Gene3D" id="2.60.40.3650">
    <property type="match status" value="1"/>
</dbReference>
<dbReference type="InterPro" id="IPR036034">
    <property type="entry name" value="PDZ_sf"/>
</dbReference>
<evidence type="ECO:0000313" key="4">
    <source>
        <dbReference type="Proteomes" id="UP001246372"/>
    </source>
</evidence>
<dbReference type="SUPFAM" id="SSF50156">
    <property type="entry name" value="PDZ domain-like"/>
    <property type="match status" value="1"/>
</dbReference>
<evidence type="ECO:0000313" key="3">
    <source>
        <dbReference type="EMBL" id="MDT9002419.1"/>
    </source>
</evidence>
<dbReference type="RefSeq" id="WP_315653316.1">
    <property type="nucleotide sequence ID" value="NZ_JAVXZY010000017.1"/>
</dbReference>
<keyword evidence="4" id="KW-1185">Reference proteome</keyword>
<sequence>MSSWAQAQHPIPAPRDEPYPGQIQLSVDATDLDHHLFSVTEILPVSKPGRLTLLYPRYLPGAHGPYGTVERLAGLQIEAQGRRLDWQRDTVDPYAFHVEVPSGARELRLSFQFLSAVHKDKGRVVMTPEMLNLQWISMVLYPAGHHASAIQVRPEVKLPAGWQQASALRPVATSGNADERLRFQTVSLETLVDSPLFAGRHLRRFELDEPGRARPVALNVLADDEAQLQASPAQIEAHKRLVQQADKLFASRHFAHYDFLLAISDKQGFIGLEHHQSSENGVRPGYFSKDWSKQTGARGLLPHEFAHSWNGKFRRPADLWTANYNQPMQDSLLWLYEGQTDYWGRVLAVRSGLISPEQSRDSWAEIAAMLSHRAGRLWRNLQDTTNEGAMARSRGDAEWPNWQRGADYYAEAALIWLDADTLIREKSGGQRSLDDFARLFFGVEDGRVAPLTYRFEDIVATLNQVQPHDWRAFLRSRLDSHGPGAPLDGLSRAGWQLTWADTPSEFAKADDSEWKTDDFAYSIGLNIKSDGKVAQVLWDSPAFKAGMSPSLQVVAVNGRSYKAERLSAAIKANQAGRDSPGGQAPLDLLVRDGDSYRHLKIDYRDGLRYPRLQRLAELPERLDSGVLKARQ</sequence>
<comment type="caution">
    <text evidence="3">The sequence shown here is derived from an EMBL/GenBank/DDBJ whole genome shotgun (WGS) entry which is preliminary data.</text>
</comment>